<dbReference type="OrthoDB" id="7031901at2"/>
<evidence type="ECO:0000313" key="4">
    <source>
        <dbReference type="EMBL" id="TLX62995.1"/>
    </source>
</evidence>
<feature type="region of interest" description="Disordered" evidence="1">
    <location>
        <begin position="41"/>
        <end position="79"/>
    </location>
</feature>
<sequence>MKTLPYPALFLILALASPAATAANVYRCVDHEGRVTFTRHGCAQDQESDTQRAFNATPGSGKPVPMAKPAASSRSPRKDTDALLVVGGTDDGCGNQLTSQERRIAILRKQAKAGMSMADVESALGKPTKTSTSNGLTRYSYRDGKGKTRSVNFDENGCVRKR</sequence>
<feature type="chain" id="PRO_5024307035" description="DUF4124 domain-containing protein" evidence="2">
    <location>
        <begin position="23"/>
        <end position="162"/>
    </location>
</feature>
<keyword evidence="2" id="KW-0732">Signal</keyword>
<dbReference type="Proteomes" id="UP000306753">
    <property type="component" value="Unassembled WGS sequence"/>
</dbReference>
<proteinExistence type="predicted"/>
<feature type="compositionally biased region" description="Polar residues" evidence="1">
    <location>
        <begin position="128"/>
        <end position="137"/>
    </location>
</feature>
<dbReference type="EMBL" id="QLAG01000015">
    <property type="protein sequence ID" value="TLX62995.1"/>
    <property type="molecule type" value="Genomic_DNA"/>
</dbReference>
<dbReference type="Pfam" id="PF13511">
    <property type="entry name" value="DUF4124"/>
    <property type="match status" value="1"/>
</dbReference>
<feature type="region of interest" description="Disordered" evidence="1">
    <location>
        <begin position="116"/>
        <end position="162"/>
    </location>
</feature>
<organism evidence="4 5">
    <name type="scientific">Stutzerimonas nosocomialis</name>
    <dbReference type="NCBI Taxonomy" id="1056496"/>
    <lineage>
        <taxon>Bacteria</taxon>
        <taxon>Pseudomonadati</taxon>
        <taxon>Pseudomonadota</taxon>
        <taxon>Gammaproteobacteria</taxon>
        <taxon>Pseudomonadales</taxon>
        <taxon>Pseudomonadaceae</taxon>
        <taxon>Stutzerimonas</taxon>
    </lineage>
</organism>
<accession>A0A5R9QE78</accession>
<evidence type="ECO:0000256" key="1">
    <source>
        <dbReference type="SAM" id="MobiDB-lite"/>
    </source>
</evidence>
<comment type="caution">
    <text evidence="4">The sequence shown here is derived from an EMBL/GenBank/DDBJ whole genome shotgun (WGS) entry which is preliminary data.</text>
</comment>
<gene>
    <name evidence="4" type="ORF">DN820_13325</name>
</gene>
<feature type="domain" description="DUF4124" evidence="3">
    <location>
        <begin position="13"/>
        <end position="50"/>
    </location>
</feature>
<name>A0A5R9QE78_9GAMM</name>
<reference evidence="4 5" key="1">
    <citation type="journal article" date="2017" name="Eur. J. Clin. Microbiol. Infect. Dis.">
        <title>Uncommonly isolated clinical Pseudomonas: identification and phylogenetic assignation.</title>
        <authorList>
            <person name="Mulet M."/>
            <person name="Gomila M."/>
            <person name="Ramirez A."/>
            <person name="Cardew S."/>
            <person name="Moore E.R."/>
            <person name="Lalucat J."/>
            <person name="Garcia-Valdes E."/>
        </authorList>
    </citation>
    <scope>NUCLEOTIDE SEQUENCE [LARGE SCALE GENOMIC DNA]</scope>
    <source>
        <strain evidence="4 5">SD129</strain>
    </source>
</reference>
<dbReference type="AlphaFoldDB" id="A0A5R9QE78"/>
<evidence type="ECO:0000313" key="5">
    <source>
        <dbReference type="Proteomes" id="UP000306753"/>
    </source>
</evidence>
<evidence type="ECO:0000256" key="2">
    <source>
        <dbReference type="SAM" id="SignalP"/>
    </source>
</evidence>
<keyword evidence="5" id="KW-1185">Reference proteome</keyword>
<dbReference type="RefSeq" id="WP_138407118.1">
    <property type="nucleotide sequence ID" value="NZ_QLAE01000005.1"/>
</dbReference>
<protein>
    <recommendedName>
        <fullName evidence="3">DUF4124 domain-containing protein</fullName>
    </recommendedName>
</protein>
<evidence type="ECO:0000259" key="3">
    <source>
        <dbReference type="Pfam" id="PF13511"/>
    </source>
</evidence>
<dbReference type="InterPro" id="IPR025392">
    <property type="entry name" value="DUF4124"/>
</dbReference>
<feature type="signal peptide" evidence="2">
    <location>
        <begin position="1"/>
        <end position="22"/>
    </location>
</feature>